<name>A0A835IWV3_9MAGN</name>
<dbReference type="InterPro" id="IPR035669">
    <property type="entry name" value="SGNH_plant_lipase-like"/>
</dbReference>
<dbReference type="AlphaFoldDB" id="A0A835IWV3"/>
<protein>
    <submittedName>
        <fullName evidence="6">Uncharacterized protein</fullName>
    </submittedName>
</protein>
<evidence type="ECO:0000256" key="3">
    <source>
        <dbReference type="ARBA" id="ARBA00022801"/>
    </source>
</evidence>
<feature type="signal peptide" evidence="5">
    <location>
        <begin position="1"/>
        <end position="15"/>
    </location>
</feature>
<keyword evidence="7" id="KW-1185">Reference proteome</keyword>
<keyword evidence="3" id="KW-0378">Hydrolase</keyword>
<comment type="caution">
    <text evidence="6">The sequence shown here is derived from an EMBL/GenBank/DDBJ whole genome shotgun (WGS) entry which is preliminary data.</text>
</comment>
<gene>
    <name evidence="6" type="ORF">IFM89_037626</name>
</gene>
<dbReference type="Gene3D" id="3.40.50.1110">
    <property type="entry name" value="SGNH hydrolase"/>
    <property type="match status" value="1"/>
</dbReference>
<keyword evidence="4" id="KW-0325">Glycoprotein</keyword>
<dbReference type="Proteomes" id="UP000631114">
    <property type="component" value="Unassembled WGS sequence"/>
</dbReference>
<dbReference type="OrthoDB" id="1600564at2759"/>
<proteinExistence type="inferred from homology"/>
<organism evidence="6 7">
    <name type="scientific">Coptis chinensis</name>
    <dbReference type="NCBI Taxonomy" id="261450"/>
    <lineage>
        <taxon>Eukaryota</taxon>
        <taxon>Viridiplantae</taxon>
        <taxon>Streptophyta</taxon>
        <taxon>Embryophyta</taxon>
        <taxon>Tracheophyta</taxon>
        <taxon>Spermatophyta</taxon>
        <taxon>Magnoliopsida</taxon>
        <taxon>Ranunculales</taxon>
        <taxon>Ranunculaceae</taxon>
        <taxon>Coptidoideae</taxon>
        <taxon>Coptis</taxon>
    </lineage>
</organism>
<dbReference type="PANTHER" id="PTHR22835">
    <property type="entry name" value="ZINC FINGER FYVE DOMAIN CONTAINING PROTEIN"/>
    <property type="match status" value="1"/>
</dbReference>
<dbReference type="PANTHER" id="PTHR22835:SF555">
    <property type="entry name" value="GDSL-LIKE LIPASE_ACYLHYDROLASE"/>
    <property type="match status" value="1"/>
</dbReference>
<dbReference type="InterPro" id="IPR001087">
    <property type="entry name" value="GDSL"/>
</dbReference>
<evidence type="ECO:0000313" key="6">
    <source>
        <dbReference type="EMBL" id="KAF9626645.1"/>
    </source>
</evidence>
<dbReference type="EMBL" id="JADFTS010000001">
    <property type="protein sequence ID" value="KAF9626645.1"/>
    <property type="molecule type" value="Genomic_DNA"/>
</dbReference>
<feature type="chain" id="PRO_5032591164" evidence="5">
    <location>
        <begin position="16"/>
        <end position="348"/>
    </location>
</feature>
<evidence type="ECO:0000313" key="7">
    <source>
        <dbReference type="Proteomes" id="UP000631114"/>
    </source>
</evidence>
<evidence type="ECO:0000256" key="2">
    <source>
        <dbReference type="ARBA" id="ARBA00022729"/>
    </source>
</evidence>
<dbReference type="Pfam" id="PF00657">
    <property type="entry name" value="Lipase_GDSL"/>
    <property type="match status" value="1"/>
</dbReference>
<dbReference type="GO" id="GO:0016788">
    <property type="term" value="F:hydrolase activity, acting on ester bonds"/>
    <property type="evidence" value="ECO:0007669"/>
    <property type="project" value="InterPro"/>
</dbReference>
<evidence type="ECO:0000256" key="1">
    <source>
        <dbReference type="ARBA" id="ARBA00008668"/>
    </source>
</evidence>
<dbReference type="SUPFAM" id="SSF52266">
    <property type="entry name" value="SGNH hydrolase"/>
    <property type="match status" value="1"/>
</dbReference>
<evidence type="ECO:0000256" key="4">
    <source>
        <dbReference type="ARBA" id="ARBA00023180"/>
    </source>
</evidence>
<keyword evidence="2 5" id="KW-0732">Signal</keyword>
<reference evidence="6 7" key="1">
    <citation type="submission" date="2020-10" db="EMBL/GenBank/DDBJ databases">
        <title>The Coptis chinensis genome and diversification of protoberbering-type alkaloids.</title>
        <authorList>
            <person name="Wang B."/>
            <person name="Shu S."/>
            <person name="Song C."/>
            <person name="Liu Y."/>
        </authorList>
    </citation>
    <scope>NUCLEOTIDE SEQUENCE [LARGE SCALE GENOMIC DNA]</scope>
    <source>
        <strain evidence="6">HL-2020</strain>
        <tissue evidence="6">Leaf</tissue>
    </source>
</reference>
<dbReference type="CDD" id="cd01837">
    <property type="entry name" value="SGNH_plant_lipase_like"/>
    <property type="match status" value="1"/>
</dbReference>
<sequence length="348" mass="38235">MAFCLLVFLILTSIGRENVVAHGSFTSLTCNFPAIFNFGDSNSDTGGGSAAFCAVPPPNGETFFGKPSGRFCDGRLIIDFIVEHLGLPYLSAYLDAVGADFRNAYDVNFSTFVSCSENISAFKDNLPKPEDFSKALYTFDIGQNDLTYGFQHTTEDQVNASIPDMLDHFSTALQLLYKEGARAFWIHNTGPIGCLPYSVIYYPSKSGNVDQNGCVNPQNEVAQAFNHQLKERLTWLTTQLPHSVLTYVDLYSAKYALISDAKRQGFVNPLKFCCGSYYGHHVDCGKRVTINGTVYGNPCTNPSAHISWDGIHYSQAANKWIANNIISGSLSNPPVAINQSCYINENLV</sequence>
<dbReference type="InterPro" id="IPR036514">
    <property type="entry name" value="SGNH_hydro_sf"/>
</dbReference>
<comment type="similarity">
    <text evidence="1">Belongs to the 'GDSL' lipolytic enzyme family.</text>
</comment>
<accession>A0A835IWV3</accession>
<evidence type="ECO:0000256" key="5">
    <source>
        <dbReference type="SAM" id="SignalP"/>
    </source>
</evidence>